<proteinExistence type="predicted"/>
<organism evidence="2 3">
    <name type="scientific">Hyaloscypha hepaticicola</name>
    <dbReference type="NCBI Taxonomy" id="2082293"/>
    <lineage>
        <taxon>Eukaryota</taxon>
        <taxon>Fungi</taxon>
        <taxon>Dikarya</taxon>
        <taxon>Ascomycota</taxon>
        <taxon>Pezizomycotina</taxon>
        <taxon>Leotiomycetes</taxon>
        <taxon>Helotiales</taxon>
        <taxon>Hyaloscyphaceae</taxon>
        <taxon>Hyaloscypha</taxon>
    </lineage>
</organism>
<sequence length="274" mass="31030">MIKWNGQANKVHWTDQLVDHSIEINPEMAFLRLATLYGLANYVGDKLAQLDRKAAASIASILLQLLLPCDRWPEGMDYPLERPEMVSTLLHHGADPDLHHGEGPHQTSPWSNMLWYINTTGNYGEGLDRPNRVRPSFLRIMKLLVTAGADLRSATNGVYNAESIVKKYIVHRFPEEGRDILNEITRKKLLGLAKKSGKDLSRPPRKKKRLVRRSELTSLSRSASPKLFSLPQRIQKRSSNLHYDGVGLTNTRAHVRSSCVTHGKHITGSKSRYR</sequence>
<evidence type="ECO:0000313" key="2">
    <source>
        <dbReference type="EMBL" id="PMD19919.1"/>
    </source>
</evidence>
<gene>
    <name evidence="2" type="ORF">NA56DRAFT_190590</name>
</gene>
<reference evidence="2 3" key="1">
    <citation type="submission" date="2016-05" db="EMBL/GenBank/DDBJ databases">
        <title>A degradative enzymes factory behind the ericoid mycorrhizal symbiosis.</title>
        <authorList>
            <consortium name="DOE Joint Genome Institute"/>
            <person name="Martino E."/>
            <person name="Morin E."/>
            <person name="Grelet G."/>
            <person name="Kuo A."/>
            <person name="Kohler A."/>
            <person name="Daghino S."/>
            <person name="Barry K."/>
            <person name="Choi C."/>
            <person name="Cichocki N."/>
            <person name="Clum A."/>
            <person name="Copeland A."/>
            <person name="Hainaut M."/>
            <person name="Haridas S."/>
            <person name="Labutti K."/>
            <person name="Lindquist E."/>
            <person name="Lipzen A."/>
            <person name="Khouja H.-R."/>
            <person name="Murat C."/>
            <person name="Ohm R."/>
            <person name="Olson A."/>
            <person name="Spatafora J."/>
            <person name="Veneault-Fourrey C."/>
            <person name="Henrissat B."/>
            <person name="Grigoriev I."/>
            <person name="Martin F."/>
            <person name="Perotto S."/>
        </authorList>
    </citation>
    <scope>NUCLEOTIDE SEQUENCE [LARGE SCALE GENOMIC DNA]</scope>
    <source>
        <strain evidence="2 3">UAMH 7357</strain>
    </source>
</reference>
<name>A0A2J6Q0U3_9HELO</name>
<protein>
    <submittedName>
        <fullName evidence="2">Uncharacterized protein</fullName>
    </submittedName>
</protein>
<dbReference type="Proteomes" id="UP000235672">
    <property type="component" value="Unassembled WGS sequence"/>
</dbReference>
<dbReference type="EMBL" id="KZ613487">
    <property type="protein sequence ID" value="PMD19919.1"/>
    <property type="molecule type" value="Genomic_DNA"/>
</dbReference>
<feature type="region of interest" description="Disordered" evidence="1">
    <location>
        <begin position="194"/>
        <end position="218"/>
    </location>
</feature>
<accession>A0A2J6Q0U3</accession>
<evidence type="ECO:0000256" key="1">
    <source>
        <dbReference type="SAM" id="MobiDB-lite"/>
    </source>
</evidence>
<evidence type="ECO:0000313" key="3">
    <source>
        <dbReference type="Proteomes" id="UP000235672"/>
    </source>
</evidence>
<dbReference type="AlphaFoldDB" id="A0A2J6Q0U3"/>
<keyword evidence="3" id="KW-1185">Reference proteome</keyword>